<accession>A0ABY7M1T0</accession>
<name>A0ABY7M1T0_9MOLU</name>
<keyword evidence="2" id="KW-1185">Reference proteome</keyword>
<organism evidence="1 2">
    <name type="scientific">Candidatus Phytoplasma sacchari</name>
    <dbReference type="NCBI Taxonomy" id="2609813"/>
    <lineage>
        <taxon>Bacteria</taxon>
        <taxon>Bacillati</taxon>
        <taxon>Mycoplasmatota</taxon>
        <taxon>Mollicutes</taxon>
        <taxon>Acholeplasmatales</taxon>
        <taxon>Acholeplasmataceae</taxon>
        <taxon>Candidatus Phytoplasma</taxon>
        <taxon>16SrXI (Rice yellow dwarf group)</taxon>
    </lineage>
</organism>
<sequence length="115" mass="13959">MTKESLKELYQDLKILKIQFKKAEEIIKENFIKTQEVLVFMEKFYNNTSHDESFLRVNKFFKDKLGEDIFMNSLKNFIKLYKTFEEEAQFNYIICKLQQAIDIFQDHEPLLEENS</sequence>
<evidence type="ECO:0000313" key="2">
    <source>
        <dbReference type="Proteomes" id="UP001210120"/>
    </source>
</evidence>
<evidence type="ECO:0000313" key="1">
    <source>
        <dbReference type="EMBL" id="WBL31330.1"/>
    </source>
</evidence>
<proteinExistence type="predicted"/>
<reference evidence="1" key="1">
    <citation type="submission" date="2022-12" db="EMBL/GenBank/DDBJ databases">
        <title>Genomic Characterization of Candidatus Phytoplasma sacchari in China.</title>
        <authorList>
            <person name="Zhang R.-Y."/>
        </authorList>
    </citation>
    <scope>NUCLEOTIDE SEQUENCE [LARGE SCALE GENOMIC DNA]</scope>
    <source>
        <strain evidence="1">SCWL1</strain>
    </source>
</reference>
<dbReference type="Proteomes" id="UP001210120">
    <property type="component" value="Chromosome"/>
</dbReference>
<protein>
    <submittedName>
        <fullName evidence="1">Uncharacterized protein</fullName>
    </submittedName>
</protein>
<gene>
    <name evidence="1" type="ORF">O7R10_01830</name>
</gene>
<dbReference type="EMBL" id="CP115156">
    <property type="protein sequence ID" value="WBL31330.1"/>
    <property type="molecule type" value="Genomic_DNA"/>
</dbReference>